<protein>
    <recommendedName>
        <fullName evidence="8">Major facilitator superfamily (MFS) profile domain-containing protein</fullName>
    </recommendedName>
</protein>
<dbReference type="GO" id="GO:0005886">
    <property type="term" value="C:plasma membrane"/>
    <property type="evidence" value="ECO:0007669"/>
    <property type="project" value="TreeGrafter"/>
</dbReference>
<dbReference type="VEuPathDB" id="FungiDB:P168DRAFT_328733"/>
<dbReference type="EMBL" id="MSFM01000009">
    <property type="protein sequence ID" value="PKY02730.1"/>
    <property type="molecule type" value="Genomic_DNA"/>
</dbReference>
<dbReference type="Pfam" id="PF06609">
    <property type="entry name" value="TRI12"/>
    <property type="match status" value="1"/>
</dbReference>
<dbReference type="GeneID" id="36548906"/>
<feature type="region of interest" description="Disordered" evidence="6">
    <location>
        <begin position="738"/>
        <end position="790"/>
    </location>
</feature>
<evidence type="ECO:0000256" key="5">
    <source>
        <dbReference type="ARBA" id="ARBA00023136"/>
    </source>
</evidence>
<feature type="transmembrane region" description="Helical" evidence="7">
    <location>
        <begin position="471"/>
        <end position="498"/>
    </location>
</feature>
<dbReference type="InterPro" id="IPR010573">
    <property type="entry name" value="MFS_Str1/Tri12-like"/>
</dbReference>
<dbReference type="Proteomes" id="UP000234254">
    <property type="component" value="Unassembled WGS sequence"/>
</dbReference>
<dbReference type="GO" id="GO:0012505">
    <property type="term" value="C:endomembrane system"/>
    <property type="evidence" value="ECO:0007669"/>
    <property type="project" value="UniProtKB-SubCell"/>
</dbReference>
<evidence type="ECO:0000256" key="4">
    <source>
        <dbReference type="ARBA" id="ARBA00022989"/>
    </source>
</evidence>
<dbReference type="PROSITE" id="PS50850">
    <property type="entry name" value="MFS"/>
    <property type="match status" value="1"/>
</dbReference>
<feature type="transmembrane region" description="Helical" evidence="7">
    <location>
        <begin position="535"/>
        <end position="555"/>
    </location>
</feature>
<evidence type="ECO:0000259" key="8">
    <source>
        <dbReference type="PROSITE" id="PS50850"/>
    </source>
</evidence>
<dbReference type="AlphaFoldDB" id="A0A2I1CYN0"/>
<keyword evidence="4 7" id="KW-1133">Transmembrane helix</keyword>
<feature type="transmembrane region" description="Helical" evidence="7">
    <location>
        <begin position="401"/>
        <end position="420"/>
    </location>
</feature>
<feature type="domain" description="Major facilitator superfamily (MFS) profile" evidence="8">
    <location>
        <begin position="186"/>
        <end position="711"/>
    </location>
</feature>
<feature type="transmembrane region" description="Helical" evidence="7">
    <location>
        <begin position="297"/>
        <end position="316"/>
    </location>
</feature>
<organism evidence="9 10">
    <name type="scientific">Aspergillus campestris (strain IBT 28561)</name>
    <dbReference type="NCBI Taxonomy" id="1392248"/>
    <lineage>
        <taxon>Eukaryota</taxon>
        <taxon>Fungi</taxon>
        <taxon>Dikarya</taxon>
        <taxon>Ascomycota</taxon>
        <taxon>Pezizomycotina</taxon>
        <taxon>Eurotiomycetes</taxon>
        <taxon>Eurotiomycetidae</taxon>
        <taxon>Eurotiales</taxon>
        <taxon>Aspergillaceae</taxon>
        <taxon>Aspergillus</taxon>
        <taxon>Aspergillus subgen. Circumdati</taxon>
    </lineage>
</organism>
<comment type="subcellular location">
    <subcellularLocation>
        <location evidence="1">Endomembrane system</location>
        <topology evidence="1">Multi-pass membrane protein</topology>
    </subcellularLocation>
</comment>
<feature type="transmembrane region" description="Helical" evidence="7">
    <location>
        <begin position="268"/>
        <end position="285"/>
    </location>
</feature>
<keyword evidence="3 7" id="KW-0812">Transmembrane</keyword>
<evidence type="ECO:0000256" key="7">
    <source>
        <dbReference type="SAM" id="Phobius"/>
    </source>
</evidence>
<dbReference type="SUPFAM" id="SSF103473">
    <property type="entry name" value="MFS general substrate transporter"/>
    <property type="match status" value="1"/>
</dbReference>
<evidence type="ECO:0000256" key="3">
    <source>
        <dbReference type="ARBA" id="ARBA00022692"/>
    </source>
</evidence>
<evidence type="ECO:0000313" key="10">
    <source>
        <dbReference type="Proteomes" id="UP000234254"/>
    </source>
</evidence>
<feature type="compositionally biased region" description="Polar residues" evidence="6">
    <location>
        <begin position="764"/>
        <end position="783"/>
    </location>
</feature>
<gene>
    <name evidence="9" type="ORF">P168DRAFT_328733</name>
</gene>
<feature type="transmembrane region" description="Helical" evidence="7">
    <location>
        <begin position="510"/>
        <end position="529"/>
    </location>
</feature>
<feature type="transmembrane region" description="Helical" evidence="7">
    <location>
        <begin position="328"/>
        <end position="350"/>
    </location>
</feature>
<keyword evidence="2" id="KW-0813">Transport</keyword>
<dbReference type="GO" id="GO:0022857">
    <property type="term" value="F:transmembrane transporter activity"/>
    <property type="evidence" value="ECO:0007669"/>
    <property type="project" value="InterPro"/>
</dbReference>
<evidence type="ECO:0000256" key="2">
    <source>
        <dbReference type="ARBA" id="ARBA00022448"/>
    </source>
</evidence>
<dbReference type="InterPro" id="IPR020846">
    <property type="entry name" value="MFS_dom"/>
</dbReference>
<reference evidence="9" key="1">
    <citation type="submission" date="2016-12" db="EMBL/GenBank/DDBJ databases">
        <title>The genomes of Aspergillus section Nigri reveals drivers in fungal speciation.</title>
        <authorList>
            <consortium name="DOE Joint Genome Institute"/>
            <person name="Vesth T.C."/>
            <person name="Nybo J."/>
            <person name="Theobald S."/>
            <person name="Brandl J."/>
            <person name="Frisvad J.C."/>
            <person name="Nielsen K.F."/>
            <person name="Lyhne E.K."/>
            <person name="Kogle M.E."/>
            <person name="Kuo A."/>
            <person name="Riley R."/>
            <person name="Clum A."/>
            <person name="Nolan M."/>
            <person name="Lipzen A."/>
            <person name="Salamov A."/>
            <person name="Henrissat B."/>
            <person name="Wiebenga A."/>
            <person name="De vries R.P."/>
            <person name="Grigoriev I.V."/>
            <person name="Mortensen U.H."/>
            <person name="Andersen M.R."/>
            <person name="Baker S.E."/>
        </authorList>
    </citation>
    <scope>NUCLEOTIDE SEQUENCE</scope>
    <source>
        <strain evidence="9">IBT 28561</strain>
    </source>
</reference>
<feature type="transmembrane region" description="Helical" evidence="7">
    <location>
        <begin position="603"/>
        <end position="621"/>
    </location>
</feature>
<dbReference type="PANTHER" id="PTHR23501:SF191">
    <property type="entry name" value="VACUOLAR BASIC AMINO ACID TRANSPORTER 4"/>
    <property type="match status" value="1"/>
</dbReference>
<feature type="region of interest" description="Disordered" evidence="6">
    <location>
        <begin position="1"/>
        <end position="62"/>
    </location>
</feature>
<dbReference type="RefSeq" id="XP_024691324.1">
    <property type="nucleotide sequence ID" value="XM_024841382.1"/>
</dbReference>
<feature type="transmembrane region" description="Helical" evidence="7">
    <location>
        <begin position="362"/>
        <end position="381"/>
    </location>
</feature>
<name>A0A2I1CYN0_ASPC2</name>
<feature type="transmembrane region" description="Helical" evidence="7">
    <location>
        <begin position="688"/>
        <end position="706"/>
    </location>
</feature>
<feature type="transmembrane region" description="Helical" evidence="7">
    <location>
        <begin position="562"/>
        <end position="583"/>
    </location>
</feature>
<dbReference type="Gene3D" id="1.20.1250.20">
    <property type="entry name" value="MFS general substrate transporter like domains"/>
    <property type="match status" value="1"/>
</dbReference>
<evidence type="ECO:0000256" key="1">
    <source>
        <dbReference type="ARBA" id="ARBA00004127"/>
    </source>
</evidence>
<evidence type="ECO:0000256" key="6">
    <source>
        <dbReference type="SAM" id="MobiDB-lite"/>
    </source>
</evidence>
<keyword evidence="5 7" id="KW-0472">Membrane</keyword>
<sequence>MEAVQEKNALGDSQKNLTRQHEDKESQEAALENPTEPTGDKDSTEKTQNATQPPSKLDPAHSFPAPGIEAQGIYTNWQFILVFVSISLGFNASFLGTVNSWNGGQVFLPAMLLLRRIYNLLRPINLLAISAGVNVANVADGLDLAQMAHGVNTTQLGSSLFPDDMFWGVVHTNPQEFASGFNFTGIARSLNMGEILPSINVTQIASGLQMADLVSGLNVTNSVPAAYNEFPAGVHDLRSALWIYPTLMFTQTLSSVFFGRLSDYVGRRWIFLFGNAVSLAAFLAAGRSDQGVNMTGLSALLGIGTGIQVLGPWLALAELVPVRQRFTVTGLCLSLLGPLLVLHVIVVSALERNTSEGWRWGYYINAIFSFASLIGLFIAYHPPTYHQLHNHPVEDPPVKDWLGLSIFTTAIAMVTYSLGWGKFIWVWSAPQIIAVITISGFVLLAFLVYEYNYGNDHNAYPAYLMRSLTHVSQMALAGLHSLVWWFAPIAQLVVFLTVTPRFGLQGAWENLWAAGLVAGFLLASLTLVQPKYLKWHVAVGAVFGMGFLACLRALIHTNQYRLSMAFFFLAGLGHGYVTVVLYVTGPMSAHKRDMGLVVGLVSAYRNMIFSVIRSVFLTLYVNQLMGKMQRILLPAFAKAGPVPKTLRSIFDGIAEVQATGDMRALTQLPITKTMTSALATTCGRSWQYVIVLAYIYFFVVMIYSFVAPSTDRYLSDRVNVRLNRGGLDLGSVFRLPSLKRKASQETTPQEKTPQEQESREKTSQDQTPYDQTHQEHVPQTQAPQEPKEKK</sequence>
<dbReference type="OrthoDB" id="4161376at2759"/>
<proteinExistence type="predicted"/>
<feature type="transmembrane region" description="Helical" evidence="7">
    <location>
        <begin position="432"/>
        <end position="451"/>
    </location>
</feature>
<dbReference type="InterPro" id="IPR036259">
    <property type="entry name" value="MFS_trans_sf"/>
</dbReference>
<evidence type="ECO:0000313" key="9">
    <source>
        <dbReference type="EMBL" id="PKY02730.1"/>
    </source>
</evidence>
<accession>A0A2I1CYN0</accession>
<keyword evidence="10" id="KW-1185">Reference proteome</keyword>
<comment type="caution">
    <text evidence="9">The sequence shown here is derived from an EMBL/GenBank/DDBJ whole genome shotgun (WGS) entry which is preliminary data.</text>
</comment>
<feature type="compositionally biased region" description="Basic and acidic residues" evidence="6">
    <location>
        <begin position="752"/>
        <end position="763"/>
    </location>
</feature>
<dbReference type="PANTHER" id="PTHR23501">
    <property type="entry name" value="MAJOR FACILITATOR SUPERFAMILY"/>
    <property type="match status" value="1"/>
</dbReference>